<gene>
    <name evidence="2" type="ORF">FHS23_004621</name>
</gene>
<keyword evidence="1" id="KW-0472">Membrane</keyword>
<dbReference type="EMBL" id="JACHWU010000011">
    <property type="protein sequence ID" value="MBB3053567.1"/>
    <property type="molecule type" value="Genomic_DNA"/>
</dbReference>
<keyword evidence="3" id="KW-1185">Reference proteome</keyword>
<keyword evidence="1" id="KW-0812">Transmembrane</keyword>
<organism evidence="2 3">
    <name type="scientific">Prauserella isguenensis</name>
    <dbReference type="NCBI Taxonomy" id="1470180"/>
    <lineage>
        <taxon>Bacteria</taxon>
        <taxon>Bacillati</taxon>
        <taxon>Actinomycetota</taxon>
        <taxon>Actinomycetes</taxon>
        <taxon>Pseudonocardiales</taxon>
        <taxon>Pseudonocardiaceae</taxon>
        <taxon>Prauserella</taxon>
    </lineage>
</organism>
<keyword evidence="1" id="KW-1133">Transmembrane helix</keyword>
<protein>
    <submittedName>
        <fullName evidence="2">Uncharacterized protein</fullName>
    </submittedName>
</protein>
<accession>A0A839SAD1</accession>
<feature type="transmembrane region" description="Helical" evidence="1">
    <location>
        <begin position="6"/>
        <end position="26"/>
    </location>
</feature>
<proteinExistence type="predicted"/>
<comment type="caution">
    <text evidence="2">The sequence shown here is derived from an EMBL/GenBank/DDBJ whole genome shotgun (WGS) entry which is preliminary data.</text>
</comment>
<evidence type="ECO:0000256" key="1">
    <source>
        <dbReference type="SAM" id="Phobius"/>
    </source>
</evidence>
<reference evidence="2 3" key="1">
    <citation type="submission" date="2020-08" db="EMBL/GenBank/DDBJ databases">
        <title>Genomic Encyclopedia of Type Strains, Phase III (KMG-III): the genomes of soil and plant-associated and newly described type strains.</title>
        <authorList>
            <person name="Whitman W."/>
        </authorList>
    </citation>
    <scope>NUCLEOTIDE SEQUENCE [LARGE SCALE GENOMIC DNA]</scope>
    <source>
        <strain evidence="2 3">CECT 8577</strain>
    </source>
</reference>
<name>A0A839SAD1_9PSEU</name>
<feature type="transmembrane region" description="Helical" evidence="1">
    <location>
        <begin position="38"/>
        <end position="58"/>
    </location>
</feature>
<evidence type="ECO:0000313" key="2">
    <source>
        <dbReference type="EMBL" id="MBB3053567.1"/>
    </source>
</evidence>
<evidence type="ECO:0000313" key="3">
    <source>
        <dbReference type="Proteomes" id="UP000550714"/>
    </source>
</evidence>
<dbReference type="RefSeq" id="WP_183659490.1">
    <property type="nucleotide sequence ID" value="NZ_JACHWU010000011.1"/>
</dbReference>
<feature type="transmembrane region" description="Helical" evidence="1">
    <location>
        <begin position="78"/>
        <end position="98"/>
    </location>
</feature>
<feature type="transmembrane region" description="Helical" evidence="1">
    <location>
        <begin position="119"/>
        <end position="141"/>
    </location>
</feature>
<sequence>MWEIFIPNSMAYVGSLCLGLAVILVLVDMPGGAPWAKIGAVIAVIGGFGALGGAAGWVGNHIVNGGATAVSWGERWAGQAIGTAALAVLVLGGVAWAASRIKGKGIATKGSGMGAKFKGLLLCGVLAVVGAVIAAVIPEFYNGADWVVSSLGNAVRDQIV</sequence>
<dbReference type="AlphaFoldDB" id="A0A839SAD1"/>
<dbReference type="Proteomes" id="UP000550714">
    <property type="component" value="Unassembled WGS sequence"/>
</dbReference>